<dbReference type="SUPFAM" id="SSF50129">
    <property type="entry name" value="GroES-like"/>
    <property type="match status" value="1"/>
</dbReference>
<dbReference type="Gene3D" id="3.40.50.720">
    <property type="entry name" value="NAD(P)-binding Rossmann-like Domain"/>
    <property type="match status" value="1"/>
</dbReference>
<comment type="cofactor">
    <cofactor evidence="4">
        <name>Zn(2+)</name>
        <dbReference type="ChEBI" id="CHEBI:29105"/>
    </cofactor>
</comment>
<dbReference type="InterPro" id="IPR013154">
    <property type="entry name" value="ADH-like_N"/>
</dbReference>
<evidence type="ECO:0000256" key="2">
    <source>
        <dbReference type="ARBA" id="ARBA00022833"/>
    </source>
</evidence>
<dbReference type="SMART" id="SM00829">
    <property type="entry name" value="PKS_ER"/>
    <property type="match status" value="1"/>
</dbReference>
<dbReference type="InterPro" id="IPR013149">
    <property type="entry name" value="ADH-like_C"/>
</dbReference>
<dbReference type="PROSITE" id="PS00059">
    <property type="entry name" value="ADH_ZINC"/>
    <property type="match status" value="1"/>
</dbReference>
<dbReference type="InterPro" id="IPR050129">
    <property type="entry name" value="Zn_alcohol_dh"/>
</dbReference>
<proteinExistence type="inferred from homology"/>
<name>A0A7C3RLQ1_DICTH</name>
<evidence type="ECO:0000259" key="5">
    <source>
        <dbReference type="SMART" id="SM00829"/>
    </source>
</evidence>
<dbReference type="SUPFAM" id="SSF51735">
    <property type="entry name" value="NAD(P)-binding Rossmann-fold domains"/>
    <property type="match status" value="1"/>
</dbReference>
<dbReference type="GO" id="GO:0016616">
    <property type="term" value="F:oxidoreductase activity, acting on the CH-OH group of donors, NAD or NADP as acceptor"/>
    <property type="evidence" value="ECO:0007669"/>
    <property type="project" value="UniProtKB-ARBA"/>
</dbReference>
<keyword evidence="1 4" id="KW-0479">Metal-binding</keyword>
<gene>
    <name evidence="6" type="ORF">ENW00_02725</name>
</gene>
<dbReference type="Gene3D" id="3.90.180.10">
    <property type="entry name" value="Medium-chain alcohol dehydrogenases, catalytic domain"/>
    <property type="match status" value="1"/>
</dbReference>
<sequence length="337" mass="36610">MLAAVWKKGKINLIDKPEPLVNDDEILIKVLASGICGTDLHIFAGKGYAKDDIVRGHEFAGRVVKVGRNVLGIKEGDLVAVDPNIACGHCYFCRRGEIHLCENLRAIGVDMDGGFAEYCKVPFKQAYSFSEKVSPIEGAMMEPVACALHGIERIGIHLGDTVLIVGAGALGLILLQLSYFYGASSVIVVEIDEGKRKIAKELGASYVLSPSDEVSSFIKELTNGRGVDVGIEAVGKKETVSLTINNVRRGGKVLIFGVSPKEDLISISPFDVYYRELTIMGSFVNPFTNSRALRLIEDGRINVSKVVSHKFPLSEIHKAIEVGLSGKSLRVMITYEE</sequence>
<evidence type="ECO:0000256" key="4">
    <source>
        <dbReference type="RuleBase" id="RU361277"/>
    </source>
</evidence>
<feature type="domain" description="Enoyl reductase (ER)" evidence="5">
    <location>
        <begin position="9"/>
        <end position="333"/>
    </location>
</feature>
<keyword evidence="3" id="KW-0560">Oxidoreductase</keyword>
<dbReference type="InterPro" id="IPR002328">
    <property type="entry name" value="ADH_Zn_CS"/>
</dbReference>
<evidence type="ECO:0000256" key="1">
    <source>
        <dbReference type="ARBA" id="ARBA00022723"/>
    </source>
</evidence>
<dbReference type="Pfam" id="PF08240">
    <property type="entry name" value="ADH_N"/>
    <property type="match status" value="1"/>
</dbReference>
<comment type="similarity">
    <text evidence="4">Belongs to the zinc-containing alcohol dehydrogenase family.</text>
</comment>
<dbReference type="CDD" id="cd08234">
    <property type="entry name" value="threonine_DH_like"/>
    <property type="match status" value="1"/>
</dbReference>
<dbReference type="PANTHER" id="PTHR43401">
    <property type="entry name" value="L-THREONINE 3-DEHYDROGENASE"/>
    <property type="match status" value="1"/>
</dbReference>
<accession>A0A7C3RLQ1</accession>
<dbReference type="EMBL" id="DTIN01000009">
    <property type="protein sequence ID" value="HFX13057.1"/>
    <property type="molecule type" value="Genomic_DNA"/>
</dbReference>
<evidence type="ECO:0000313" key="6">
    <source>
        <dbReference type="EMBL" id="HFX13057.1"/>
    </source>
</evidence>
<dbReference type="Pfam" id="PF00107">
    <property type="entry name" value="ADH_zinc_N"/>
    <property type="match status" value="1"/>
</dbReference>
<dbReference type="GO" id="GO:0008270">
    <property type="term" value="F:zinc ion binding"/>
    <property type="evidence" value="ECO:0007669"/>
    <property type="project" value="InterPro"/>
</dbReference>
<dbReference type="InterPro" id="IPR020843">
    <property type="entry name" value="ER"/>
</dbReference>
<dbReference type="AlphaFoldDB" id="A0A7C3RLQ1"/>
<dbReference type="PANTHER" id="PTHR43401:SF2">
    <property type="entry name" value="L-THREONINE 3-DEHYDROGENASE"/>
    <property type="match status" value="1"/>
</dbReference>
<protein>
    <submittedName>
        <fullName evidence="6">Alcohol dehydrogenase</fullName>
    </submittedName>
</protein>
<dbReference type="InterPro" id="IPR011032">
    <property type="entry name" value="GroES-like_sf"/>
</dbReference>
<keyword evidence="2 4" id="KW-0862">Zinc</keyword>
<comment type="caution">
    <text evidence="6">The sequence shown here is derived from an EMBL/GenBank/DDBJ whole genome shotgun (WGS) entry which is preliminary data.</text>
</comment>
<organism evidence="6">
    <name type="scientific">Dictyoglomus thermophilum</name>
    <dbReference type="NCBI Taxonomy" id="14"/>
    <lineage>
        <taxon>Bacteria</taxon>
        <taxon>Pseudomonadati</taxon>
        <taxon>Dictyoglomota</taxon>
        <taxon>Dictyoglomia</taxon>
        <taxon>Dictyoglomales</taxon>
        <taxon>Dictyoglomaceae</taxon>
        <taxon>Dictyoglomus</taxon>
    </lineage>
</organism>
<evidence type="ECO:0000256" key="3">
    <source>
        <dbReference type="ARBA" id="ARBA00023002"/>
    </source>
</evidence>
<reference evidence="6" key="1">
    <citation type="journal article" date="2020" name="mSystems">
        <title>Genome- and Community-Level Interaction Insights into Carbon Utilization and Element Cycling Functions of Hydrothermarchaeota in Hydrothermal Sediment.</title>
        <authorList>
            <person name="Zhou Z."/>
            <person name="Liu Y."/>
            <person name="Xu W."/>
            <person name="Pan J."/>
            <person name="Luo Z.H."/>
            <person name="Li M."/>
        </authorList>
    </citation>
    <scope>NUCLEOTIDE SEQUENCE [LARGE SCALE GENOMIC DNA]</scope>
    <source>
        <strain evidence="6">SpSt-81</strain>
    </source>
</reference>
<dbReference type="InterPro" id="IPR036291">
    <property type="entry name" value="NAD(P)-bd_dom_sf"/>
</dbReference>